<accession>A0A212RWG3</accession>
<sequence>MLGDIALLFVCLLGGESVHRLAGVPLPGSIIGMVLLFGWLALVRRSRPGLSSATTWLTGHLSVMFVPSAVGLVNEGPILSRYGLALAVATAVSTVLTSVVTVLVFRWTLARVSERGERHA</sequence>
<feature type="transmembrane region" description="Helical" evidence="6">
    <location>
        <begin position="55"/>
        <end position="73"/>
    </location>
</feature>
<dbReference type="GO" id="GO:0005886">
    <property type="term" value="C:plasma membrane"/>
    <property type="evidence" value="ECO:0007669"/>
    <property type="project" value="UniProtKB-SubCell"/>
</dbReference>
<evidence type="ECO:0000256" key="1">
    <source>
        <dbReference type="ARBA" id="ARBA00004651"/>
    </source>
</evidence>
<reference evidence="7 8" key="1">
    <citation type="submission" date="2017-06" db="EMBL/GenBank/DDBJ databases">
        <authorList>
            <person name="Kim H.J."/>
            <person name="Triplett B.A."/>
        </authorList>
    </citation>
    <scope>NUCLEOTIDE SEQUENCE [LARGE SCALE GENOMIC DNA]</scope>
    <source>
        <strain evidence="7 8">B29T1</strain>
    </source>
</reference>
<dbReference type="PANTHER" id="PTHR33931">
    <property type="entry name" value="HOLIN-LIKE PROTEIN CIDA-RELATED"/>
    <property type="match status" value="1"/>
</dbReference>
<evidence type="ECO:0000256" key="2">
    <source>
        <dbReference type="ARBA" id="ARBA00022475"/>
    </source>
</evidence>
<proteinExistence type="predicted"/>
<dbReference type="PANTHER" id="PTHR33931:SF2">
    <property type="entry name" value="HOLIN-LIKE PROTEIN CIDA"/>
    <property type="match status" value="1"/>
</dbReference>
<dbReference type="InterPro" id="IPR005538">
    <property type="entry name" value="LrgA/CidA"/>
</dbReference>
<keyword evidence="3 6" id="KW-0812">Transmembrane</keyword>
<dbReference type="AlphaFoldDB" id="A0A212RWG3"/>
<comment type="subcellular location">
    <subcellularLocation>
        <location evidence="1">Cell membrane</location>
        <topology evidence="1">Multi-pass membrane protein</topology>
    </subcellularLocation>
</comment>
<evidence type="ECO:0000313" key="7">
    <source>
        <dbReference type="EMBL" id="SNB77040.1"/>
    </source>
</evidence>
<feature type="transmembrane region" description="Helical" evidence="6">
    <location>
        <begin position="85"/>
        <end position="109"/>
    </location>
</feature>
<dbReference type="OrthoDB" id="385012at2"/>
<evidence type="ECO:0000256" key="4">
    <source>
        <dbReference type="ARBA" id="ARBA00022989"/>
    </source>
</evidence>
<gene>
    <name evidence="7" type="ORF">SAMN07250955_11615</name>
</gene>
<dbReference type="RefSeq" id="WP_088562686.1">
    <property type="nucleotide sequence ID" value="NZ_FYEH01000016.1"/>
</dbReference>
<keyword evidence="4 6" id="KW-1133">Transmembrane helix</keyword>
<organism evidence="7 8">
    <name type="scientific">Arboricoccus pini</name>
    <dbReference type="NCBI Taxonomy" id="1963835"/>
    <lineage>
        <taxon>Bacteria</taxon>
        <taxon>Pseudomonadati</taxon>
        <taxon>Pseudomonadota</taxon>
        <taxon>Alphaproteobacteria</taxon>
        <taxon>Geminicoccales</taxon>
        <taxon>Geminicoccaceae</taxon>
        <taxon>Arboricoccus</taxon>
    </lineage>
</organism>
<name>A0A212RWG3_9PROT</name>
<feature type="transmembrane region" description="Helical" evidence="6">
    <location>
        <begin position="27"/>
        <end position="43"/>
    </location>
</feature>
<keyword evidence="8" id="KW-1185">Reference proteome</keyword>
<protein>
    <submittedName>
        <fullName evidence="7">Holin-like protein</fullName>
    </submittedName>
</protein>
<evidence type="ECO:0000256" key="6">
    <source>
        <dbReference type="SAM" id="Phobius"/>
    </source>
</evidence>
<keyword evidence="5 6" id="KW-0472">Membrane</keyword>
<evidence type="ECO:0000256" key="5">
    <source>
        <dbReference type="ARBA" id="ARBA00023136"/>
    </source>
</evidence>
<evidence type="ECO:0000256" key="3">
    <source>
        <dbReference type="ARBA" id="ARBA00022692"/>
    </source>
</evidence>
<evidence type="ECO:0000313" key="8">
    <source>
        <dbReference type="Proteomes" id="UP000197065"/>
    </source>
</evidence>
<dbReference type="EMBL" id="FYEH01000016">
    <property type="protein sequence ID" value="SNB77040.1"/>
    <property type="molecule type" value="Genomic_DNA"/>
</dbReference>
<dbReference type="Pfam" id="PF03788">
    <property type="entry name" value="LrgA"/>
    <property type="match status" value="1"/>
</dbReference>
<dbReference type="Proteomes" id="UP000197065">
    <property type="component" value="Unassembled WGS sequence"/>
</dbReference>
<keyword evidence="2" id="KW-1003">Cell membrane</keyword>